<dbReference type="SUPFAM" id="SSF55874">
    <property type="entry name" value="ATPase domain of HSP90 chaperone/DNA topoisomerase II/histidine kinase"/>
    <property type="match status" value="1"/>
</dbReference>
<dbReference type="NCBIfam" id="NF047352">
    <property type="entry name" value="P_loop_sacsin"/>
    <property type="match status" value="1"/>
</dbReference>
<sequence length="1092" mass="113452">MAEPVTASAVDPYNTAELRRRVLAAWADAPARFREDANAEEDFALGGYRDRVVVELAQNAADAARRAGVPGRLRLALDGLRLTAENTGSPLTPEGVESLATLRASTKRGEQGATGRFGVGFSAVAALSDDVTVDSGGAAVRFSAEAAREAVAELLAGGGAHADLADEVGRRSGHVPMLRLPFPARAAAPGDYDTVVTLLLRDDQVRLRVRELLGRTGEALLLALPGLAEVRVDVDGEEHVLTRQEVPADPADPDAPGTTAPSLPGGSAAAGTAADATSLASQAAPVPATTSATPVAGVGVADLVTGRRDAEGTRTTLWRVLGRSGEFDASLLADRPTEERGRTSWSLTWAVPVAPDGTVAALPADVENVVHAPTPTDTELDLPAVLIGSFPLGSDRRGVQPGAATDLLLVEAAHAYCALLRRFDGRAALDLVPGTRVGGGAVDALFRARVAEPLRDTAFLTTASGAPVAPRDAALLDTGGSGGAADLAAVLAELVPQLLPGSWSPRHPALAALRVHRLGLADVADLLADTDRPPRWWASLYAALDTAGSGGADLDELGSLPVPLADGRLVRGPRSLLLPGEDWAGSDGDGGHGISAETVAALGVRVVHPEAVDPLLRRLGAVEAGAATVLSDPRTEAAVRDSLDAEDPEPIAEAVLDLVAASGTTVADAPWLAELALRDDEDGYSVAAELLVPGAPLADLLVDDAPFGTVHEDLVERHGTDALRAVGALWELGVVRVEEAALGEDLVAEFDGAAGEDGPDGLEDWADEVLERVGDPELPPVVPELVVVADLDCVADDSWPQALAMLSRGPLREAVTEPARLLMPDGRVVDVPSYTAWWLRSRALLGGSAPVELRTADADPSLTGLYDEVPADVDPEFARALGVRATLADLINDPDGPDDLLARLADPDRHVDRASLRLVWTALALVDAELVTPPSRVRAVRGGAIVVADAEEAVVVDSPDLLPLLEDRPLVLAPDDSAEALADVLDLDLASETVTGKVGSAGEVRPVPGEADLFLDPAGEPDRTYMHHRTLTVDGVELEWYVGDGTAHASTTDGLARALCWRAGQWSRRHLVAAALRDPSAAARLLAEAVLE</sequence>
<dbReference type="InterPro" id="IPR036890">
    <property type="entry name" value="HATPase_C_sf"/>
</dbReference>
<organism evidence="2 3">
    <name type="scientific">Nocardiopsis tropica</name>
    <dbReference type="NCBI Taxonomy" id="109330"/>
    <lineage>
        <taxon>Bacteria</taxon>
        <taxon>Bacillati</taxon>
        <taxon>Actinomycetota</taxon>
        <taxon>Actinomycetes</taxon>
        <taxon>Streptosporangiales</taxon>
        <taxon>Nocardiopsidaceae</taxon>
        <taxon>Nocardiopsis</taxon>
    </lineage>
</organism>
<evidence type="ECO:0000313" key="2">
    <source>
        <dbReference type="EMBL" id="MEE2054829.1"/>
    </source>
</evidence>
<dbReference type="EMBL" id="JAUUCC010000131">
    <property type="protein sequence ID" value="MEE2054829.1"/>
    <property type="molecule type" value="Genomic_DNA"/>
</dbReference>
<feature type="compositionally biased region" description="Low complexity" evidence="1">
    <location>
        <begin position="254"/>
        <end position="274"/>
    </location>
</feature>
<keyword evidence="2" id="KW-0067">ATP-binding</keyword>
<keyword evidence="2" id="KW-0547">Nucleotide-binding</keyword>
<dbReference type="Proteomes" id="UP001348641">
    <property type="component" value="Unassembled WGS sequence"/>
</dbReference>
<proteinExistence type="predicted"/>
<dbReference type="GO" id="GO:0005524">
    <property type="term" value="F:ATP binding"/>
    <property type="evidence" value="ECO:0007669"/>
    <property type="project" value="UniProtKB-KW"/>
</dbReference>
<protein>
    <submittedName>
        <fullName evidence="2">ATP-binding protein</fullName>
    </submittedName>
</protein>
<dbReference type="Gene3D" id="3.30.565.10">
    <property type="entry name" value="Histidine kinase-like ATPase, C-terminal domain"/>
    <property type="match status" value="1"/>
</dbReference>
<gene>
    <name evidence="2" type="ORF">Q8A49_30465</name>
</gene>
<comment type="caution">
    <text evidence="2">The sequence shown here is derived from an EMBL/GenBank/DDBJ whole genome shotgun (WGS) entry which is preliminary data.</text>
</comment>
<evidence type="ECO:0000313" key="3">
    <source>
        <dbReference type="Proteomes" id="UP001348641"/>
    </source>
</evidence>
<dbReference type="RefSeq" id="WP_330161647.1">
    <property type="nucleotide sequence ID" value="NZ_JAUUCC010000131.1"/>
</dbReference>
<accession>A0ABU7KZY4</accession>
<reference evidence="2 3" key="1">
    <citation type="submission" date="2023-07" db="EMBL/GenBank/DDBJ databases">
        <authorList>
            <person name="Girao M."/>
            <person name="Carvalho M.F."/>
        </authorList>
    </citation>
    <scope>NUCLEOTIDE SEQUENCE [LARGE SCALE GENOMIC DNA]</scope>
    <source>
        <strain evidence="2 3">66/93</strain>
    </source>
</reference>
<name>A0ABU7KZY4_9ACTN</name>
<feature type="region of interest" description="Disordered" evidence="1">
    <location>
        <begin position="243"/>
        <end position="274"/>
    </location>
</feature>
<evidence type="ECO:0000256" key="1">
    <source>
        <dbReference type="SAM" id="MobiDB-lite"/>
    </source>
</evidence>